<reference evidence="10 11" key="1">
    <citation type="journal article" date="2022" name="Allergy">
        <title>Genome assembly and annotation of Periplaneta americana reveal a comprehensive cockroach allergen profile.</title>
        <authorList>
            <person name="Wang L."/>
            <person name="Xiong Q."/>
            <person name="Saelim N."/>
            <person name="Wang L."/>
            <person name="Nong W."/>
            <person name="Wan A.T."/>
            <person name="Shi M."/>
            <person name="Liu X."/>
            <person name="Cao Q."/>
            <person name="Hui J.H.L."/>
            <person name="Sookrung N."/>
            <person name="Leung T.F."/>
            <person name="Tungtrongchitr A."/>
            <person name="Tsui S.K.W."/>
        </authorList>
    </citation>
    <scope>NUCLEOTIDE SEQUENCE [LARGE SCALE GENOMIC DNA]</scope>
    <source>
        <strain evidence="10">PWHHKU_190912</strain>
    </source>
</reference>
<evidence type="ECO:0000313" key="11">
    <source>
        <dbReference type="Proteomes" id="UP001148838"/>
    </source>
</evidence>
<name>A0ABQ8SSH3_PERAM</name>
<dbReference type="PANTHER" id="PTHR47326:SF1">
    <property type="entry name" value="HTH PSQ-TYPE DOMAIN-CONTAINING PROTEIN"/>
    <property type="match status" value="1"/>
</dbReference>
<evidence type="ECO:0000256" key="1">
    <source>
        <dbReference type="ARBA" id="ARBA00004141"/>
    </source>
</evidence>
<keyword evidence="11" id="KW-1185">Reference proteome</keyword>
<feature type="transmembrane region" description="Helical" evidence="9">
    <location>
        <begin position="292"/>
        <end position="315"/>
    </location>
</feature>
<dbReference type="PANTHER" id="PTHR47326">
    <property type="entry name" value="TRANSPOSABLE ELEMENT TC3 TRANSPOSASE-LIKE PROTEIN"/>
    <property type="match status" value="1"/>
</dbReference>
<organism evidence="10 11">
    <name type="scientific">Periplaneta americana</name>
    <name type="common">American cockroach</name>
    <name type="synonym">Blatta americana</name>
    <dbReference type="NCBI Taxonomy" id="6978"/>
    <lineage>
        <taxon>Eukaryota</taxon>
        <taxon>Metazoa</taxon>
        <taxon>Ecdysozoa</taxon>
        <taxon>Arthropoda</taxon>
        <taxon>Hexapoda</taxon>
        <taxon>Insecta</taxon>
        <taxon>Pterygota</taxon>
        <taxon>Neoptera</taxon>
        <taxon>Polyneoptera</taxon>
        <taxon>Dictyoptera</taxon>
        <taxon>Blattodea</taxon>
        <taxon>Blattoidea</taxon>
        <taxon>Blattidae</taxon>
        <taxon>Blattinae</taxon>
        <taxon>Periplaneta</taxon>
    </lineage>
</organism>
<evidence type="ECO:0000313" key="10">
    <source>
        <dbReference type="EMBL" id="KAJ4437144.1"/>
    </source>
</evidence>
<evidence type="ECO:0000256" key="9">
    <source>
        <dbReference type="SAM" id="Phobius"/>
    </source>
</evidence>
<comment type="caution">
    <text evidence="10">The sequence shown here is derived from an EMBL/GenBank/DDBJ whole genome shotgun (WGS) entry which is preliminary data.</text>
</comment>
<evidence type="ECO:0000256" key="2">
    <source>
        <dbReference type="ARBA" id="ARBA00022606"/>
    </source>
</evidence>
<evidence type="ECO:0000256" key="7">
    <source>
        <dbReference type="ARBA" id="ARBA00023170"/>
    </source>
</evidence>
<feature type="transmembrane region" description="Helical" evidence="9">
    <location>
        <begin position="150"/>
        <end position="170"/>
    </location>
</feature>
<gene>
    <name evidence="10" type="ORF">ANN_17279</name>
</gene>
<accession>A0ABQ8SSH3</accession>
<dbReference type="Pfam" id="PF02949">
    <property type="entry name" value="7tm_6"/>
    <property type="match status" value="1"/>
</dbReference>
<evidence type="ECO:0000256" key="8">
    <source>
        <dbReference type="ARBA" id="ARBA00023224"/>
    </source>
</evidence>
<keyword evidence="7" id="KW-0675">Receptor</keyword>
<evidence type="ECO:0000256" key="5">
    <source>
        <dbReference type="ARBA" id="ARBA00022989"/>
    </source>
</evidence>
<proteinExistence type="predicted"/>
<feature type="transmembrane region" description="Helical" evidence="9">
    <location>
        <begin position="203"/>
        <end position="227"/>
    </location>
</feature>
<keyword evidence="2" id="KW-0716">Sensory transduction</keyword>
<evidence type="ECO:0000256" key="4">
    <source>
        <dbReference type="ARBA" id="ARBA00022725"/>
    </source>
</evidence>
<dbReference type="Gene3D" id="3.30.420.10">
    <property type="entry name" value="Ribonuclease H-like superfamily/Ribonuclease H"/>
    <property type="match status" value="1"/>
</dbReference>
<evidence type="ECO:0000256" key="3">
    <source>
        <dbReference type="ARBA" id="ARBA00022692"/>
    </source>
</evidence>
<sequence>MYGKADGDAGLARRLYQERCPNRWIGRGGPIAWRPRSPDLNPIDFYLWGHLKSLLYSSPVPDMESLRNRIVAGCEEIRNTPGIWDRVRRAMRHRCEACIQSGGGHFSRDFVGKLLIFADNFNWDDLPPKDPNTGKPSIALMIPRIKKASLGVLIAAFGFLFAQTAISVIISEERPLIFNTWYPYDISKSPAYEITMAFQTMGLIFGCGFVLYVFPPFYATLVVIACCQFEKLRAMLSDMKQQSTSSVFSTEDGDEEFKMQKELFIHMRRQLHNCIRLHQQVLRYKNELEETFSILFVGIFLLLLVALCFTTYSAALVTQWLGARLLFRHRWSKASCLGLALRNSRWFESSWGNHEISAIVWDRCSPNIVMHLGNCGRYRNRLRKPAIRPGGYHRANHTTPLFWLDDRPPLLRYVDVTPAAGWSVRVLHGRSCLGLGLLFYGLSEFSSDMDNNKLSDVCRF</sequence>
<dbReference type="InterPro" id="IPR004117">
    <property type="entry name" value="7tm6_olfct_rcpt"/>
</dbReference>
<dbReference type="Proteomes" id="UP001148838">
    <property type="component" value="Unassembled WGS sequence"/>
</dbReference>
<dbReference type="InterPro" id="IPR036397">
    <property type="entry name" value="RNaseH_sf"/>
</dbReference>
<keyword evidence="6 9" id="KW-0472">Membrane</keyword>
<protein>
    <recommendedName>
        <fullName evidence="12">Odorant receptor</fullName>
    </recommendedName>
</protein>
<keyword evidence="3 9" id="KW-0812">Transmembrane</keyword>
<evidence type="ECO:0000256" key="6">
    <source>
        <dbReference type="ARBA" id="ARBA00023136"/>
    </source>
</evidence>
<dbReference type="EMBL" id="JAJSOF020000021">
    <property type="protein sequence ID" value="KAJ4437144.1"/>
    <property type="molecule type" value="Genomic_DNA"/>
</dbReference>
<keyword evidence="8" id="KW-0807">Transducer</keyword>
<keyword evidence="4" id="KW-0552">Olfaction</keyword>
<evidence type="ECO:0008006" key="12">
    <source>
        <dbReference type="Google" id="ProtNLM"/>
    </source>
</evidence>
<comment type="subcellular location">
    <subcellularLocation>
        <location evidence="1">Membrane</location>
        <topology evidence="1">Multi-pass membrane protein</topology>
    </subcellularLocation>
</comment>
<keyword evidence="5 9" id="KW-1133">Transmembrane helix</keyword>